<evidence type="ECO:0000313" key="4">
    <source>
        <dbReference type="Proteomes" id="UP000015105"/>
    </source>
</evidence>
<reference evidence="4" key="1">
    <citation type="journal article" date="2014" name="Science">
        <title>Ancient hybridizations among the ancestral genomes of bread wheat.</title>
        <authorList>
            <consortium name="International Wheat Genome Sequencing Consortium,"/>
            <person name="Marcussen T."/>
            <person name="Sandve S.R."/>
            <person name="Heier L."/>
            <person name="Spannagl M."/>
            <person name="Pfeifer M."/>
            <person name="Jakobsen K.S."/>
            <person name="Wulff B.B."/>
            <person name="Steuernagel B."/>
            <person name="Mayer K.F."/>
            <person name="Olsen O.A."/>
        </authorList>
    </citation>
    <scope>NUCLEOTIDE SEQUENCE [LARGE SCALE GENOMIC DNA]</scope>
    <source>
        <strain evidence="4">cv. AL8/78</strain>
    </source>
</reference>
<keyword evidence="4" id="KW-1185">Reference proteome</keyword>
<dbReference type="EnsemblPlants" id="AET7Gv20533900.4">
    <property type="protein sequence ID" value="AET7Gv20533900.4"/>
    <property type="gene ID" value="AET7Gv20533900"/>
</dbReference>
<accession>A0A453RC13</accession>
<feature type="domain" description="DUF4220" evidence="2">
    <location>
        <begin position="49"/>
        <end position="279"/>
    </location>
</feature>
<keyword evidence="1" id="KW-0472">Membrane</keyword>
<dbReference type="PANTHER" id="PTHR31325">
    <property type="entry name" value="OS01G0798800 PROTEIN-RELATED"/>
    <property type="match status" value="1"/>
</dbReference>
<dbReference type="InterPro" id="IPR025315">
    <property type="entry name" value="DUF4220"/>
</dbReference>
<evidence type="ECO:0000313" key="3">
    <source>
        <dbReference type="EnsemblPlants" id="AET7Gv20533900.4"/>
    </source>
</evidence>
<protein>
    <recommendedName>
        <fullName evidence="2">DUF4220 domain-containing protein</fullName>
    </recommendedName>
</protein>
<evidence type="ECO:0000256" key="1">
    <source>
        <dbReference type="SAM" id="Phobius"/>
    </source>
</evidence>
<reference evidence="3" key="3">
    <citation type="journal article" date="2017" name="Nature">
        <title>Genome sequence of the progenitor of the wheat D genome Aegilops tauschii.</title>
        <authorList>
            <person name="Luo M.C."/>
            <person name="Gu Y.Q."/>
            <person name="Puiu D."/>
            <person name="Wang H."/>
            <person name="Twardziok S.O."/>
            <person name="Deal K.R."/>
            <person name="Huo N."/>
            <person name="Zhu T."/>
            <person name="Wang L."/>
            <person name="Wang Y."/>
            <person name="McGuire P.E."/>
            <person name="Liu S."/>
            <person name="Long H."/>
            <person name="Ramasamy R.K."/>
            <person name="Rodriguez J.C."/>
            <person name="Van S.L."/>
            <person name="Yuan L."/>
            <person name="Wang Z."/>
            <person name="Xia Z."/>
            <person name="Xiao L."/>
            <person name="Anderson O.D."/>
            <person name="Ouyang S."/>
            <person name="Liang Y."/>
            <person name="Zimin A.V."/>
            <person name="Pertea G."/>
            <person name="Qi P."/>
            <person name="Bennetzen J.L."/>
            <person name="Dai X."/>
            <person name="Dawson M.W."/>
            <person name="Muller H.G."/>
            <person name="Kugler K."/>
            <person name="Rivarola-Duarte L."/>
            <person name="Spannagl M."/>
            <person name="Mayer K.F.X."/>
            <person name="Lu F.H."/>
            <person name="Bevan M.W."/>
            <person name="Leroy P."/>
            <person name="Li P."/>
            <person name="You F.M."/>
            <person name="Sun Q."/>
            <person name="Liu Z."/>
            <person name="Lyons E."/>
            <person name="Wicker T."/>
            <person name="Salzberg S.L."/>
            <person name="Devos K.M."/>
            <person name="Dvorak J."/>
        </authorList>
    </citation>
    <scope>NUCLEOTIDE SEQUENCE [LARGE SCALE GENOMIC DNA]</scope>
    <source>
        <strain evidence="3">cv. AL8/78</strain>
    </source>
</reference>
<proteinExistence type="predicted"/>
<evidence type="ECO:0000259" key="2">
    <source>
        <dbReference type="Pfam" id="PF13968"/>
    </source>
</evidence>
<keyword evidence="1" id="KW-1133">Transmembrane helix</keyword>
<feature type="transmembrane region" description="Helical" evidence="1">
    <location>
        <begin position="264"/>
        <end position="289"/>
    </location>
</feature>
<name>A0A453RC13_AEGTS</name>
<dbReference type="AlphaFoldDB" id="A0A453RC13"/>
<dbReference type="Gramene" id="AET7Gv20533900.4">
    <property type="protein sequence ID" value="AET7Gv20533900.4"/>
    <property type="gene ID" value="AET7Gv20533900"/>
</dbReference>
<feature type="transmembrane region" description="Helical" evidence="1">
    <location>
        <begin position="13"/>
        <end position="32"/>
    </location>
</feature>
<dbReference type="Proteomes" id="UP000015105">
    <property type="component" value="Chromosome 7D"/>
</dbReference>
<reference evidence="3" key="5">
    <citation type="journal article" date="2021" name="G3 (Bethesda)">
        <title>Aegilops tauschii genome assembly Aet v5.0 features greater sequence contiguity and improved annotation.</title>
        <authorList>
            <person name="Wang L."/>
            <person name="Zhu T."/>
            <person name="Rodriguez J.C."/>
            <person name="Deal K.R."/>
            <person name="Dubcovsky J."/>
            <person name="McGuire P.E."/>
            <person name="Lux T."/>
            <person name="Spannagl M."/>
            <person name="Mayer K.F.X."/>
            <person name="Baldrich P."/>
            <person name="Meyers B.C."/>
            <person name="Huo N."/>
            <person name="Gu Y.Q."/>
            <person name="Zhou H."/>
            <person name="Devos K.M."/>
            <person name="Bennetzen J.L."/>
            <person name="Unver T."/>
            <person name="Budak H."/>
            <person name="Gulick P.J."/>
            <person name="Galiba G."/>
            <person name="Kalapos B."/>
            <person name="Nelson D.R."/>
            <person name="Li P."/>
            <person name="You F.M."/>
            <person name="Luo M.C."/>
            <person name="Dvorak J."/>
        </authorList>
    </citation>
    <scope>NUCLEOTIDE SEQUENCE [LARGE SCALE GENOMIC DNA]</scope>
    <source>
        <strain evidence="3">cv. AL8/78</strain>
    </source>
</reference>
<sequence>MGLSSAVDWWEEWPLRILVICSQCVQWILYFSARRCKSAISASFRLLIWLAYIGSDAVAIYALATLFNRHRKPENSSFTHGKSVLEVVWAPVLLMHLGGQDGITAYNMEDNELWKRHVLTAFSQITVSIYVFCKSWQGGDKKLLQAAIMLFTLGGIRCLEKPYALRSASINSLVSASDTTAQMGDEEYSRDKIKLEEYVEKVNKLFLDLASPYHDRFAIIESFLKLDEEKAYERLQERLSDTSDLLYTKAKMTKPNRELLGRNFSFGIFFWVLVVYFRWACMVLPFVAIA</sequence>
<reference evidence="4" key="2">
    <citation type="journal article" date="2017" name="Nat. Plants">
        <title>The Aegilops tauschii genome reveals multiple impacts of transposons.</title>
        <authorList>
            <person name="Zhao G."/>
            <person name="Zou C."/>
            <person name="Li K."/>
            <person name="Wang K."/>
            <person name="Li T."/>
            <person name="Gao L."/>
            <person name="Zhang X."/>
            <person name="Wang H."/>
            <person name="Yang Z."/>
            <person name="Liu X."/>
            <person name="Jiang W."/>
            <person name="Mao L."/>
            <person name="Kong X."/>
            <person name="Jiao Y."/>
            <person name="Jia J."/>
        </authorList>
    </citation>
    <scope>NUCLEOTIDE SEQUENCE [LARGE SCALE GENOMIC DNA]</scope>
    <source>
        <strain evidence="4">cv. AL8/78</strain>
    </source>
</reference>
<reference evidence="3" key="4">
    <citation type="submission" date="2019-03" db="UniProtKB">
        <authorList>
            <consortium name="EnsemblPlants"/>
        </authorList>
    </citation>
    <scope>IDENTIFICATION</scope>
</reference>
<organism evidence="3 4">
    <name type="scientific">Aegilops tauschii subsp. strangulata</name>
    <name type="common">Goatgrass</name>
    <dbReference type="NCBI Taxonomy" id="200361"/>
    <lineage>
        <taxon>Eukaryota</taxon>
        <taxon>Viridiplantae</taxon>
        <taxon>Streptophyta</taxon>
        <taxon>Embryophyta</taxon>
        <taxon>Tracheophyta</taxon>
        <taxon>Spermatophyta</taxon>
        <taxon>Magnoliopsida</taxon>
        <taxon>Liliopsida</taxon>
        <taxon>Poales</taxon>
        <taxon>Poaceae</taxon>
        <taxon>BOP clade</taxon>
        <taxon>Pooideae</taxon>
        <taxon>Triticodae</taxon>
        <taxon>Triticeae</taxon>
        <taxon>Triticinae</taxon>
        <taxon>Aegilops</taxon>
    </lineage>
</organism>
<dbReference type="Pfam" id="PF13968">
    <property type="entry name" value="DUF4220"/>
    <property type="match status" value="1"/>
</dbReference>
<keyword evidence="1" id="KW-0812">Transmembrane</keyword>
<feature type="transmembrane region" description="Helical" evidence="1">
    <location>
        <begin position="44"/>
        <end position="67"/>
    </location>
</feature>